<evidence type="ECO:0000313" key="3">
    <source>
        <dbReference type="Proteomes" id="UP000251213"/>
    </source>
</evidence>
<feature type="transmembrane region" description="Helical" evidence="1">
    <location>
        <begin position="63"/>
        <end position="85"/>
    </location>
</feature>
<organism evidence="2 3">
    <name type="scientific">Thermoflavimicrobium daqui</name>
    <dbReference type="NCBI Taxonomy" id="2137476"/>
    <lineage>
        <taxon>Bacteria</taxon>
        <taxon>Bacillati</taxon>
        <taxon>Bacillota</taxon>
        <taxon>Bacilli</taxon>
        <taxon>Bacillales</taxon>
        <taxon>Thermoactinomycetaceae</taxon>
        <taxon>Thermoflavimicrobium</taxon>
    </lineage>
</organism>
<keyword evidence="1" id="KW-1133">Transmembrane helix</keyword>
<comment type="caution">
    <text evidence="2">The sequence shown here is derived from an EMBL/GenBank/DDBJ whole genome shotgun (WGS) entry which is preliminary data.</text>
</comment>
<reference evidence="2 3" key="1">
    <citation type="submission" date="2018-06" db="EMBL/GenBank/DDBJ databases">
        <title>Thermoflavimicrobium daqus sp. nov., a thermophilic microbe isolated from Moutai-flavour Daqu.</title>
        <authorList>
            <person name="Wang X."/>
            <person name="Zhou H."/>
        </authorList>
    </citation>
    <scope>NUCLEOTIDE SEQUENCE [LARGE SCALE GENOMIC DNA]</scope>
    <source>
        <strain evidence="2 3">FBKL4.011</strain>
    </source>
</reference>
<keyword evidence="1" id="KW-0812">Transmembrane</keyword>
<name>A0A364K507_9BACL</name>
<feature type="transmembrane region" description="Helical" evidence="1">
    <location>
        <begin position="36"/>
        <end position="54"/>
    </location>
</feature>
<keyword evidence="1" id="KW-0472">Membrane</keyword>
<reference evidence="2 3" key="2">
    <citation type="submission" date="2018-06" db="EMBL/GenBank/DDBJ databases">
        <authorList>
            <person name="Zhirakovskaya E."/>
        </authorList>
    </citation>
    <scope>NUCLEOTIDE SEQUENCE [LARGE SCALE GENOMIC DNA]</scope>
    <source>
        <strain evidence="2 3">FBKL4.011</strain>
    </source>
</reference>
<evidence type="ECO:0000256" key="1">
    <source>
        <dbReference type="SAM" id="Phobius"/>
    </source>
</evidence>
<proteinExistence type="predicted"/>
<dbReference type="Proteomes" id="UP000251213">
    <property type="component" value="Unassembled WGS sequence"/>
</dbReference>
<evidence type="ECO:0000313" key="2">
    <source>
        <dbReference type="EMBL" id="RAL24455.1"/>
    </source>
</evidence>
<gene>
    <name evidence="2" type="ORF">DL897_09050</name>
</gene>
<dbReference type="AlphaFoldDB" id="A0A364K507"/>
<sequence>MKKTLMITNLLILVIGVIHCFSTPLFYSHYNLDSVWFLISGCFLILLSFINYLLVSLKDKERLLFWLADIANTIAVIVCTMLILVEAEAQIIFLSIILWLNAICVWKYHYKFRRKQD</sequence>
<accession>A0A364K507</accession>
<protein>
    <submittedName>
        <fullName evidence="2">Uncharacterized protein</fullName>
    </submittedName>
</protein>
<feature type="transmembrane region" description="Helical" evidence="1">
    <location>
        <begin position="91"/>
        <end position="110"/>
    </location>
</feature>
<dbReference type="EMBL" id="QJKK01000004">
    <property type="protein sequence ID" value="RAL24455.1"/>
    <property type="molecule type" value="Genomic_DNA"/>
</dbReference>
<keyword evidence="3" id="KW-1185">Reference proteome</keyword>